<dbReference type="AlphaFoldDB" id="A0A194X4D2"/>
<organism evidence="5 6">
    <name type="scientific">Mollisia scopiformis</name>
    <name type="common">Conifer needle endophyte fungus</name>
    <name type="synonym">Phialocephala scopiformis</name>
    <dbReference type="NCBI Taxonomy" id="149040"/>
    <lineage>
        <taxon>Eukaryota</taxon>
        <taxon>Fungi</taxon>
        <taxon>Dikarya</taxon>
        <taxon>Ascomycota</taxon>
        <taxon>Pezizomycotina</taxon>
        <taxon>Leotiomycetes</taxon>
        <taxon>Helotiales</taxon>
        <taxon>Mollisiaceae</taxon>
        <taxon>Mollisia</taxon>
    </lineage>
</organism>
<dbReference type="KEGG" id="psco:LY89DRAFT_686362"/>
<evidence type="ECO:0000313" key="6">
    <source>
        <dbReference type="Proteomes" id="UP000070700"/>
    </source>
</evidence>
<dbReference type="Gene3D" id="3.40.50.150">
    <property type="entry name" value="Vaccinia Virus protein VP39"/>
    <property type="match status" value="1"/>
</dbReference>
<dbReference type="PANTHER" id="PTHR43712">
    <property type="entry name" value="PUTATIVE (AFU_ORTHOLOGUE AFUA_4G14580)-RELATED"/>
    <property type="match status" value="1"/>
</dbReference>
<proteinExistence type="predicted"/>
<dbReference type="GeneID" id="28824994"/>
<dbReference type="EMBL" id="KQ947419">
    <property type="protein sequence ID" value="KUJ14687.1"/>
    <property type="molecule type" value="Genomic_DNA"/>
</dbReference>
<dbReference type="InterPro" id="IPR036390">
    <property type="entry name" value="WH_DNA-bd_sf"/>
</dbReference>
<dbReference type="PANTHER" id="PTHR43712:SF5">
    <property type="entry name" value="O-METHYLTRANSFERASE ASQN-RELATED"/>
    <property type="match status" value="1"/>
</dbReference>
<dbReference type="InterPro" id="IPR001077">
    <property type="entry name" value="COMT_C"/>
</dbReference>
<dbReference type="SUPFAM" id="SSF46785">
    <property type="entry name" value="Winged helix' DNA-binding domain"/>
    <property type="match status" value="1"/>
</dbReference>
<reference evidence="5 6" key="1">
    <citation type="submission" date="2015-10" db="EMBL/GenBank/DDBJ databases">
        <title>Full genome of DAOMC 229536 Phialocephala scopiformis, a fungal endophyte of spruce producing the potent anti-insectan compound rugulosin.</title>
        <authorList>
            <consortium name="DOE Joint Genome Institute"/>
            <person name="Walker A.K."/>
            <person name="Frasz S.L."/>
            <person name="Seifert K.A."/>
            <person name="Miller J.D."/>
            <person name="Mondo S.J."/>
            <person name="Labutti K."/>
            <person name="Lipzen A."/>
            <person name="Dockter R."/>
            <person name="Kennedy M."/>
            <person name="Grigoriev I.V."/>
            <person name="Spatafora J.W."/>
        </authorList>
    </citation>
    <scope>NUCLEOTIDE SEQUENCE [LARGE SCALE GENOMIC DNA]</scope>
    <source>
        <strain evidence="5 6">CBS 120377</strain>
    </source>
</reference>
<dbReference type="OrthoDB" id="1606438at2759"/>
<dbReference type="PROSITE" id="PS51683">
    <property type="entry name" value="SAM_OMT_II"/>
    <property type="match status" value="1"/>
</dbReference>
<dbReference type="GO" id="GO:0032259">
    <property type="term" value="P:methylation"/>
    <property type="evidence" value="ECO:0007669"/>
    <property type="project" value="UniProtKB-KW"/>
</dbReference>
<evidence type="ECO:0000256" key="3">
    <source>
        <dbReference type="ARBA" id="ARBA00022691"/>
    </source>
</evidence>
<gene>
    <name evidence="5" type="ORF">LY89DRAFT_686362</name>
</gene>
<dbReference type="SUPFAM" id="SSF53335">
    <property type="entry name" value="S-adenosyl-L-methionine-dependent methyltransferases"/>
    <property type="match status" value="1"/>
</dbReference>
<dbReference type="InParanoid" id="A0A194X4D2"/>
<evidence type="ECO:0000259" key="4">
    <source>
        <dbReference type="Pfam" id="PF00891"/>
    </source>
</evidence>
<dbReference type="InterPro" id="IPR016461">
    <property type="entry name" value="COMT-like"/>
</dbReference>
<keyword evidence="3" id="KW-0949">S-adenosyl-L-methionine</keyword>
<dbReference type="InterPro" id="IPR036388">
    <property type="entry name" value="WH-like_DNA-bd_sf"/>
</dbReference>
<evidence type="ECO:0000313" key="5">
    <source>
        <dbReference type="EMBL" id="KUJ14687.1"/>
    </source>
</evidence>
<dbReference type="InterPro" id="IPR029063">
    <property type="entry name" value="SAM-dependent_MTases_sf"/>
</dbReference>
<sequence>MAATRLTELANAISENTKIITDYLASKNLSAPSFDADGLTELPISPADKDAWTARSKLVAATKELQALTVGPKESLRHLAWDCVNNLSLRAIYHFDIAEAVPIEGDISYVELSQKTNVDPINVRRLIRHAMTNFIFREPRPGYVAHTSSSRLLAEDAQLQAWVGFFSEDLLGPVTKTVDAMDRWPDSQEPRNTGFQIANNTEDNFFEWFAKNPDRLGRYGTAMAANAASEGYHVKHVVENYPWDSLGEATVVDLGGSQGHVSVAIAQKYPSLKFVVQELPSMRPPHVTGTLVTPELESRVALTTHDFFTPQTVTADLYYFRWIFHNWSDAYAIKILKNLVPAMKPGSRVLINDGILPEPGTVGGMEEKSIRTMDLLQFVTVNGREREEQDWKDLFKQADERFQYSKAWKPEKSHMWLIEAIWTP</sequence>
<dbReference type="GO" id="GO:0008171">
    <property type="term" value="F:O-methyltransferase activity"/>
    <property type="evidence" value="ECO:0007669"/>
    <property type="project" value="InterPro"/>
</dbReference>
<dbReference type="Proteomes" id="UP000070700">
    <property type="component" value="Unassembled WGS sequence"/>
</dbReference>
<keyword evidence="2 5" id="KW-0808">Transferase</keyword>
<evidence type="ECO:0000256" key="2">
    <source>
        <dbReference type="ARBA" id="ARBA00022679"/>
    </source>
</evidence>
<dbReference type="RefSeq" id="XP_018069042.1">
    <property type="nucleotide sequence ID" value="XM_018215268.1"/>
</dbReference>
<keyword evidence="1 5" id="KW-0489">Methyltransferase</keyword>
<accession>A0A194X4D2</accession>
<evidence type="ECO:0000256" key="1">
    <source>
        <dbReference type="ARBA" id="ARBA00022603"/>
    </source>
</evidence>
<name>A0A194X4D2_MOLSC</name>
<dbReference type="Pfam" id="PF00891">
    <property type="entry name" value="Methyltransf_2"/>
    <property type="match status" value="1"/>
</dbReference>
<feature type="domain" description="O-methyltransferase C-terminal" evidence="4">
    <location>
        <begin position="232"/>
        <end position="398"/>
    </location>
</feature>
<dbReference type="Gene3D" id="1.10.10.10">
    <property type="entry name" value="Winged helix-like DNA-binding domain superfamily/Winged helix DNA-binding domain"/>
    <property type="match status" value="1"/>
</dbReference>
<keyword evidence="6" id="KW-1185">Reference proteome</keyword>
<protein>
    <submittedName>
        <fullName evidence="5">S-adenosyl-L-methionine-dependent methyltransferase</fullName>
    </submittedName>
</protein>